<dbReference type="GO" id="GO:0042834">
    <property type="term" value="F:peptidoglycan binding"/>
    <property type="evidence" value="ECO:0007669"/>
    <property type="project" value="InterPro"/>
</dbReference>
<evidence type="ECO:0000256" key="1">
    <source>
        <dbReference type="SAM" id="MobiDB-lite"/>
    </source>
</evidence>
<dbReference type="InterPro" id="IPR007730">
    <property type="entry name" value="SPOR-like_dom"/>
</dbReference>
<dbReference type="PANTHER" id="PTHR38687">
    <property type="entry name" value="CELL DIVISION PROTEIN DEDD-RELATED"/>
    <property type="match status" value="1"/>
</dbReference>
<dbReference type="Pfam" id="PF05036">
    <property type="entry name" value="SPOR"/>
    <property type="match status" value="1"/>
</dbReference>
<sequence length="263" mass="27001">MAFFKFRKGEGATVARPAPSESVEAMRRRARQRLMGAAVLVLAGIIGFPLLFDTQPRPVAVDIPIEIPDRQRAAPLAAGTEAAGAVTPAPATSGGVASPAATPPAAPASEPAKRAVAQADSAPPAPAASPARPAAESRPGADAKPAEPKPAEPKPAEPKPATRAEAAADEAARARALLEGRAASAVAAERYVVQVGAFAEAGKAREVRQRLERAGVKTYVHVAQTAEGPRIRVRVGPFTQRAEADKAAQKIKGLELPAAVLTL</sequence>
<organism evidence="4 5">
    <name type="scientific">Ramlibacter rhizophilus</name>
    <dbReference type="NCBI Taxonomy" id="1781167"/>
    <lineage>
        <taxon>Bacteria</taxon>
        <taxon>Pseudomonadati</taxon>
        <taxon>Pseudomonadota</taxon>
        <taxon>Betaproteobacteria</taxon>
        <taxon>Burkholderiales</taxon>
        <taxon>Comamonadaceae</taxon>
        <taxon>Ramlibacter</taxon>
    </lineage>
</organism>
<proteinExistence type="predicted"/>
<dbReference type="Proteomes" id="UP000297564">
    <property type="component" value="Unassembled WGS sequence"/>
</dbReference>
<feature type="compositionally biased region" description="Basic and acidic residues" evidence="1">
    <location>
        <begin position="139"/>
        <end position="162"/>
    </location>
</feature>
<comment type="caution">
    <text evidence="4">The sequence shown here is derived from an EMBL/GenBank/DDBJ whole genome shotgun (WGS) entry which is preliminary data.</text>
</comment>
<keyword evidence="2" id="KW-0472">Membrane</keyword>
<keyword evidence="2" id="KW-1133">Transmembrane helix</keyword>
<protein>
    <submittedName>
        <fullName evidence="4">SPOR domain-containing protein</fullName>
    </submittedName>
</protein>
<dbReference type="Gene3D" id="3.30.70.1070">
    <property type="entry name" value="Sporulation related repeat"/>
    <property type="match status" value="1"/>
</dbReference>
<feature type="transmembrane region" description="Helical" evidence="2">
    <location>
        <begin position="34"/>
        <end position="52"/>
    </location>
</feature>
<reference evidence="4 5" key="1">
    <citation type="submission" date="2019-03" db="EMBL/GenBank/DDBJ databases">
        <title>Ramlibacter rhizophilus CCTCC AB2015357, whole genome shotgun sequence.</title>
        <authorList>
            <person name="Zhang X."/>
            <person name="Feng G."/>
            <person name="Zhu H."/>
        </authorList>
    </citation>
    <scope>NUCLEOTIDE SEQUENCE [LARGE SCALE GENOMIC DNA]</scope>
    <source>
        <strain evidence="4 5">CCTCC AB2015357</strain>
    </source>
</reference>
<evidence type="ECO:0000259" key="3">
    <source>
        <dbReference type="PROSITE" id="PS51724"/>
    </source>
</evidence>
<dbReference type="GO" id="GO:0032506">
    <property type="term" value="P:cytokinetic process"/>
    <property type="evidence" value="ECO:0007669"/>
    <property type="project" value="TreeGrafter"/>
</dbReference>
<dbReference type="GO" id="GO:0030428">
    <property type="term" value="C:cell septum"/>
    <property type="evidence" value="ECO:0007669"/>
    <property type="project" value="TreeGrafter"/>
</dbReference>
<dbReference type="EMBL" id="SMLL01000004">
    <property type="protein sequence ID" value="TFY99961.1"/>
    <property type="molecule type" value="Genomic_DNA"/>
</dbReference>
<dbReference type="InterPro" id="IPR036680">
    <property type="entry name" value="SPOR-like_sf"/>
</dbReference>
<evidence type="ECO:0000313" key="4">
    <source>
        <dbReference type="EMBL" id="TFY99961.1"/>
    </source>
</evidence>
<dbReference type="GO" id="GO:0032153">
    <property type="term" value="C:cell division site"/>
    <property type="evidence" value="ECO:0007669"/>
    <property type="project" value="TreeGrafter"/>
</dbReference>
<dbReference type="InterPro" id="IPR052521">
    <property type="entry name" value="Cell_div_SPOR-domain"/>
</dbReference>
<keyword evidence="5" id="KW-1185">Reference proteome</keyword>
<feature type="domain" description="SPOR" evidence="3">
    <location>
        <begin position="185"/>
        <end position="263"/>
    </location>
</feature>
<dbReference type="PROSITE" id="PS51724">
    <property type="entry name" value="SPOR"/>
    <property type="match status" value="1"/>
</dbReference>
<feature type="compositionally biased region" description="Low complexity" evidence="1">
    <location>
        <begin position="107"/>
        <end position="138"/>
    </location>
</feature>
<dbReference type="AlphaFoldDB" id="A0A4Z0BMF0"/>
<dbReference type="SUPFAM" id="SSF110997">
    <property type="entry name" value="Sporulation related repeat"/>
    <property type="match status" value="1"/>
</dbReference>
<evidence type="ECO:0000313" key="5">
    <source>
        <dbReference type="Proteomes" id="UP000297564"/>
    </source>
</evidence>
<dbReference type="PANTHER" id="PTHR38687:SF1">
    <property type="entry name" value="CELL DIVISION PROTEIN DEDD"/>
    <property type="match status" value="1"/>
</dbReference>
<feature type="compositionally biased region" description="Low complexity" evidence="1">
    <location>
        <begin position="74"/>
        <end position="100"/>
    </location>
</feature>
<dbReference type="OrthoDB" id="9181370at2"/>
<feature type="region of interest" description="Disordered" evidence="1">
    <location>
        <begin position="74"/>
        <end position="170"/>
    </location>
</feature>
<accession>A0A4Z0BMF0</accession>
<gene>
    <name evidence="4" type="ORF">EZ242_12580</name>
</gene>
<name>A0A4Z0BMF0_9BURK</name>
<evidence type="ECO:0000256" key="2">
    <source>
        <dbReference type="SAM" id="Phobius"/>
    </source>
</evidence>
<keyword evidence="2" id="KW-0812">Transmembrane</keyword>
<dbReference type="RefSeq" id="WP_135285503.1">
    <property type="nucleotide sequence ID" value="NZ_SMLL01000004.1"/>
</dbReference>